<dbReference type="Pfam" id="PF03466">
    <property type="entry name" value="LysR_substrate"/>
    <property type="match status" value="1"/>
</dbReference>
<dbReference type="PANTHER" id="PTHR30346:SF29">
    <property type="entry name" value="LYSR SUBSTRATE-BINDING"/>
    <property type="match status" value="1"/>
</dbReference>
<evidence type="ECO:0000256" key="1">
    <source>
        <dbReference type="ARBA" id="ARBA00009437"/>
    </source>
</evidence>
<proteinExistence type="inferred from homology"/>
<dbReference type="CDD" id="cd08423">
    <property type="entry name" value="PBP2_LTTR_like_6"/>
    <property type="match status" value="1"/>
</dbReference>
<keyword evidence="3" id="KW-0238">DNA-binding</keyword>
<dbReference type="Proteomes" id="UP001354931">
    <property type="component" value="Unassembled WGS sequence"/>
</dbReference>
<dbReference type="SUPFAM" id="SSF53850">
    <property type="entry name" value="Periplasmic binding protein-like II"/>
    <property type="match status" value="1"/>
</dbReference>
<dbReference type="InterPro" id="IPR036388">
    <property type="entry name" value="WH-like_DNA-bd_sf"/>
</dbReference>
<sequence length="310" mass="32732">MIDPKLKVLQMVEAHGGVTAAAEATGLKPSTVSYQLRQLAEQVGAVLLEPAGRGVKLTAAARTLLHHAAVLDAQWERARSDLAAMADVQTGSFTLCGFSTAATRLLPSTAATLRERHPQLGVRLVEAEPARCFELLLTGEADLGLVVVTADSPPLTDERFEQQPLLDDPLDLVVPADHPLAARKRVVLADAARETWIVGTPGTTYHDLLVTACMAAGFMPDMGHQSDEWDTGTAMVAHGLGVILVPRLARIDTEWPVARIPLSGEPAPARRILAATRKGGARHPVVAQALDLIKASASGLVPAGQPTAPL</sequence>
<dbReference type="Gene3D" id="3.40.190.10">
    <property type="entry name" value="Periplasmic binding protein-like II"/>
    <property type="match status" value="2"/>
</dbReference>
<dbReference type="RefSeq" id="WP_326019100.1">
    <property type="nucleotide sequence ID" value="NZ_JAOZYC010000131.1"/>
</dbReference>
<evidence type="ECO:0000256" key="4">
    <source>
        <dbReference type="ARBA" id="ARBA00023163"/>
    </source>
</evidence>
<dbReference type="SUPFAM" id="SSF46785">
    <property type="entry name" value="Winged helix' DNA-binding domain"/>
    <property type="match status" value="1"/>
</dbReference>
<gene>
    <name evidence="6" type="ORF">OKJ99_22610</name>
</gene>
<name>A0ABU6FAE8_9ACTN</name>
<protein>
    <submittedName>
        <fullName evidence="6">LysR substrate-binding domain-containing protein</fullName>
    </submittedName>
</protein>
<evidence type="ECO:0000259" key="5">
    <source>
        <dbReference type="PROSITE" id="PS50931"/>
    </source>
</evidence>
<dbReference type="Gene3D" id="1.10.10.10">
    <property type="entry name" value="Winged helix-like DNA-binding domain superfamily/Winged helix DNA-binding domain"/>
    <property type="match status" value="1"/>
</dbReference>
<dbReference type="EMBL" id="JAOZYC010000131">
    <property type="protein sequence ID" value="MEB8340290.1"/>
    <property type="molecule type" value="Genomic_DNA"/>
</dbReference>
<keyword evidence="7" id="KW-1185">Reference proteome</keyword>
<keyword evidence="4" id="KW-0804">Transcription</keyword>
<feature type="domain" description="HTH lysR-type" evidence="5">
    <location>
        <begin position="1"/>
        <end position="58"/>
    </location>
</feature>
<comment type="caution">
    <text evidence="6">The sequence shown here is derived from an EMBL/GenBank/DDBJ whole genome shotgun (WGS) entry which is preliminary data.</text>
</comment>
<comment type="similarity">
    <text evidence="1">Belongs to the LysR transcriptional regulatory family.</text>
</comment>
<reference evidence="6 7" key="1">
    <citation type="submission" date="2022-10" db="EMBL/GenBank/DDBJ databases">
        <authorList>
            <person name="Xie J."/>
            <person name="Shen N."/>
        </authorList>
    </citation>
    <scope>NUCLEOTIDE SEQUENCE [LARGE SCALE GENOMIC DNA]</scope>
    <source>
        <strain evidence="6 7">YIM65594</strain>
    </source>
</reference>
<evidence type="ECO:0000256" key="3">
    <source>
        <dbReference type="ARBA" id="ARBA00023125"/>
    </source>
</evidence>
<organism evidence="6 7">
    <name type="scientific">Streptomyces endophyticus</name>
    <dbReference type="NCBI Taxonomy" id="714166"/>
    <lineage>
        <taxon>Bacteria</taxon>
        <taxon>Bacillati</taxon>
        <taxon>Actinomycetota</taxon>
        <taxon>Actinomycetes</taxon>
        <taxon>Kitasatosporales</taxon>
        <taxon>Streptomycetaceae</taxon>
        <taxon>Streptomyces</taxon>
    </lineage>
</organism>
<accession>A0ABU6FAE8</accession>
<evidence type="ECO:0000313" key="6">
    <source>
        <dbReference type="EMBL" id="MEB8340290.1"/>
    </source>
</evidence>
<dbReference type="PROSITE" id="PS50931">
    <property type="entry name" value="HTH_LYSR"/>
    <property type="match status" value="1"/>
</dbReference>
<dbReference type="Pfam" id="PF00126">
    <property type="entry name" value="HTH_1"/>
    <property type="match status" value="1"/>
</dbReference>
<evidence type="ECO:0000313" key="7">
    <source>
        <dbReference type="Proteomes" id="UP001354931"/>
    </source>
</evidence>
<dbReference type="InterPro" id="IPR000847">
    <property type="entry name" value="LysR_HTH_N"/>
</dbReference>
<evidence type="ECO:0000256" key="2">
    <source>
        <dbReference type="ARBA" id="ARBA00023015"/>
    </source>
</evidence>
<keyword evidence="2" id="KW-0805">Transcription regulation</keyword>
<dbReference type="InterPro" id="IPR005119">
    <property type="entry name" value="LysR_subst-bd"/>
</dbReference>
<dbReference type="InterPro" id="IPR036390">
    <property type="entry name" value="WH_DNA-bd_sf"/>
</dbReference>
<dbReference type="PANTHER" id="PTHR30346">
    <property type="entry name" value="TRANSCRIPTIONAL DUAL REGULATOR HCAR-RELATED"/>
    <property type="match status" value="1"/>
</dbReference>